<evidence type="ECO:0000313" key="12">
    <source>
        <dbReference type="EMBL" id="RUO69805.1"/>
    </source>
</evidence>
<dbReference type="PANTHER" id="PTHR11465:SF9">
    <property type="entry name" value="CATALASE"/>
    <property type="match status" value="1"/>
</dbReference>
<dbReference type="InterPro" id="IPR024168">
    <property type="entry name" value="Catalase_SrpA-type_pred"/>
</dbReference>
<name>A0A432Z0X7_9GAMM</name>
<evidence type="ECO:0000256" key="8">
    <source>
        <dbReference type="PIRSR" id="PIRSR000296-1"/>
    </source>
</evidence>
<comment type="caution">
    <text evidence="12">The sequence shown here is derived from an EMBL/GenBank/DDBJ whole genome shotgun (WGS) entry which is preliminary data.</text>
</comment>
<comment type="similarity">
    <text evidence="1 7">Belongs to the catalase family.</text>
</comment>
<dbReference type="GO" id="GO:0042744">
    <property type="term" value="P:hydrogen peroxide catabolic process"/>
    <property type="evidence" value="ECO:0007669"/>
    <property type="project" value="TreeGrafter"/>
</dbReference>
<feature type="binding site" description="axial binding residue" evidence="9">
    <location>
        <position position="340"/>
    </location>
    <ligand>
        <name>heme</name>
        <dbReference type="ChEBI" id="CHEBI:30413"/>
    </ligand>
    <ligandPart>
        <name>Fe</name>
        <dbReference type="ChEBI" id="CHEBI:18248"/>
    </ligandPart>
</feature>
<dbReference type="PIRSF" id="PIRSF000296">
    <property type="entry name" value="SrpA"/>
    <property type="match status" value="1"/>
</dbReference>
<dbReference type="Gene3D" id="1.20.1280.120">
    <property type="match status" value="1"/>
</dbReference>
<dbReference type="PANTHER" id="PTHR11465">
    <property type="entry name" value="CATALASE"/>
    <property type="match status" value="1"/>
</dbReference>
<evidence type="ECO:0000256" key="9">
    <source>
        <dbReference type="PIRSR" id="PIRSR000296-2"/>
    </source>
</evidence>
<feature type="domain" description="Catalase core" evidence="11">
    <location>
        <begin position="34"/>
        <end position="351"/>
    </location>
</feature>
<dbReference type="InterPro" id="IPR018028">
    <property type="entry name" value="Catalase"/>
</dbReference>
<comment type="cofactor">
    <cofactor evidence="7">
        <name>heme</name>
        <dbReference type="ChEBI" id="CHEBI:30413"/>
    </cofactor>
</comment>
<dbReference type="Pfam" id="PF00199">
    <property type="entry name" value="Catalase"/>
    <property type="match status" value="1"/>
</dbReference>
<feature type="chain" id="PRO_5019551179" description="Catalase-related peroxidase" evidence="10">
    <location>
        <begin position="40"/>
        <end position="351"/>
    </location>
</feature>
<evidence type="ECO:0000256" key="5">
    <source>
        <dbReference type="ARBA" id="ARBA00023002"/>
    </source>
</evidence>
<dbReference type="InterPro" id="IPR011614">
    <property type="entry name" value="Catalase_core"/>
</dbReference>
<keyword evidence="2 7" id="KW-0575">Peroxidase</keyword>
<sequence>MIHFLSFYVILKMPIHEGSKMLKTTLSALAITVSTLAMAQEPNYQAPEQATATDFIEIFETLSGKHPGIRKGHARGVCAAGSFTPSSVAQERYSSPIFDTKVPVVLRFSMGGGNPNADERAKAPRGIGVQFQLANGSLHQLAGLTTPMFAGKNPEQFLGLLRLNAQIRDGEAPADARANYFAANPEAAGQGQWLQQRNPAAEYTSASYYGIHTFFADTATGKKDKFRWQLIPATGEVLLTDEERETLPADFLTDRLVERINTDGAVHYYLQWVIGTDADATNDPSVVWPVEQREVVNVGTLTISGANGEQCTPINFDPNLLAQGVQASDDPVLALRSAAYAISFGKRLSQQ</sequence>
<keyword evidence="13" id="KW-1185">Reference proteome</keyword>
<evidence type="ECO:0000259" key="11">
    <source>
        <dbReference type="SMART" id="SM01060"/>
    </source>
</evidence>
<keyword evidence="6 7" id="KW-0408">Iron</keyword>
<evidence type="ECO:0000256" key="6">
    <source>
        <dbReference type="ARBA" id="ARBA00023004"/>
    </source>
</evidence>
<comment type="function">
    <text evidence="7">Has an organic peroxide-dependent peroxidase activity.</text>
</comment>
<dbReference type="GO" id="GO:0020037">
    <property type="term" value="F:heme binding"/>
    <property type="evidence" value="ECO:0007669"/>
    <property type="project" value="InterPro"/>
</dbReference>
<dbReference type="SUPFAM" id="SSF56634">
    <property type="entry name" value="Heme-dependent catalase-like"/>
    <property type="match status" value="1"/>
</dbReference>
<evidence type="ECO:0000256" key="2">
    <source>
        <dbReference type="ARBA" id="ARBA00022559"/>
    </source>
</evidence>
<dbReference type="GO" id="GO:0005737">
    <property type="term" value="C:cytoplasm"/>
    <property type="evidence" value="ECO:0007669"/>
    <property type="project" value="TreeGrafter"/>
</dbReference>
<evidence type="ECO:0000256" key="10">
    <source>
        <dbReference type="SAM" id="SignalP"/>
    </source>
</evidence>
<keyword evidence="4 7" id="KW-0479">Metal-binding</keyword>
<evidence type="ECO:0000313" key="13">
    <source>
        <dbReference type="Proteomes" id="UP000287022"/>
    </source>
</evidence>
<dbReference type="GO" id="GO:0042542">
    <property type="term" value="P:response to hydrogen peroxide"/>
    <property type="evidence" value="ECO:0007669"/>
    <property type="project" value="TreeGrafter"/>
</dbReference>
<evidence type="ECO:0000256" key="7">
    <source>
        <dbReference type="PIRNR" id="PIRNR000296"/>
    </source>
</evidence>
<dbReference type="EMBL" id="PIQE01000004">
    <property type="protein sequence ID" value="RUO69805.1"/>
    <property type="molecule type" value="Genomic_DNA"/>
</dbReference>
<keyword evidence="3 7" id="KW-0349">Heme</keyword>
<dbReference type="Proteomes" id="UP000287022">
    <property type="component" value="Unassembled WGS sequence"/>
</dbReference>
<evidence type="ECO:0000256" key="3">
    <source>
        <dbReference type="ARBA" id="ARBA00022617"/>
    </source>
</evidence>
<accession>A0A432Z0X7</accession>
<gene>
    <name evidence="12" type="ORF">CWI80_11345</name>
</gene>
<feature type="signal peptide" evidence="10">
    <location>
        <begin position="1"/>
        <end position="39"/>
    </location>
</feature>
<organism evidence="12 13">
    <name type="scientific">Pseudidiomarina sediminum</name>
    <dbReference type="NCBI Taxonomy" id="431675"/>
    <lineage>
        <taxon>Bacteria</taxon>
        <taxon>Pseudomonadati</taxon>
        <taxon>Pseudomonadota</taxon>
        <taxon>Gammaproteobacteria</taxon>
        <taxon>Alteromonadales</taxon>
        <taxon>Idiomarinaceae</taxon>
        <taxon>Pseudidiomarina</taxon>
    </lineage>
</organism>
<dbReference type="InterPro" id="IPR020835">
    <property type="entry name" value="Catalase_sf"/>
</dbReference>
<dbReference type="STRING" id="1122124.GCA_000423165_02145"/>
<dbReference type="AlphaFoldDB" id="A0A432Z0X7"/>
<keyword evidence="10" id="KW-0732">Signal</keyword>
<dbReference type="CDD" id="cd08153">
    <property type="entry name" value="srpA_like"/>
    <property type="match status" value="1"/>
</dbReference>
<protein>
    <recommendedName>
        <fullName evidence="7">Catalase-related peroxidase</fullName>
        <ecNumber evidence="7">1.11.1.-</ecNumber>
    </recommendedName>
</protein>
<dbReference type="EC" id="1.11.1.-" evidence="7"/>
<dbReference type="SMART" id="SM01060">
    <property type="entry name" value="Catalase"/>
    <property type="match status" value="1"/>
</dbReference>
<evidence type="ECO:0000256" key="4">
    <source>
        <dbReference type="ARBA" id="ARBA00022723"/>
    </source>
</evidence>
<feature type="active site" evidence="8">
    <location>
        <position position="73"/>
    </location>
</feature>
<proteinExistence type="inferred from homology"/>
<reference evidence="13" key="1">
    <citation type="journal article" date="2018" name="Front. Microbiol.">
        <title>Genome-Based Analysis Reveals the Taxonomy and Diversity of the Family Idiomarinaceae.</title>
        <authorList>
            <person name="Liu Y."/>
            <person name="Lai Q."/>
            <person name="Shao Z."/>
        </authorList>
    </citation>
    <scope>NUCLEOTIDE SEQUENCE [LARGE SCALE GENOMIC DNA]</scope>
    <source>
        <strain evidence="13">c121</strain>
    </source>
</reference>
<evidence type="ECO:0000256" key="1">
    <source>
        <dbReference type="ARBA" id="ARBA00005329"/>
    </source>
</evidence>
<dbReference type="PROSITE" id="PS51402">
    <property type="entry name" value="CATALASE_3"/>
    <property type="match status" value="1"/>
</dbReference>
<dbReference type="GO" id="GO:0004096">
    <property type="term" value="F:catalase activity"/>
    <property type="evidence" value="ECO:0007669"/>
    <property type="project" value="InterPro"/>
</dbReference>
<dbReference type="GO" id="GO:0046872">
    <property type="term" value="F:metal ion binding"/>
    <property type="evidence" value="ECO:0007669"/>
    <property type="project" value="UniProtKB-KW"/>
</dbReference>
<dbReference type="Gene3D" id="2.40.180.10">
    <property type="entry name" value="Catalase core domain"/>
    <property type="match status" value="1"/>
</dbReference>
<keyword evidence="5 7" id="KW-0560">Oxidoreductase</keyword>
<dbReference type="PRINTS" id="PR00067">
    <property type="entry name" value="CATALASE"/>
</dbReference>